<accession>A0AAD5DU52</accession>
<comment type="caution">
    <text evidence="1">The sequence shown here is derived from an EMBL/GenBank/DDBJ whole genome shotgun (WGS) entry which is preliminary data.</text>
</comment>
<gene>
    <name evidence="1" type="ORF">COHA_005862</name>
</gene>
<name>A0AAD5DU52_9CHLO</name>
<dbReference type="EMBL" id="JADXDR010000080">
    <property type="protein sequence ID" value="KAI7840434.1"/>
    <property type="molecule type" value="Genomic_DNA"/>
</dbReference>
<keyword evidence="2" id="KW-1185">Reference proteome</keyword>
<dbReference type="AlphaFoldDB" id="A0AAD5DU52"/>
<reference evidence="1" key="1">
    <citation type="submission" date="2020-11" db="EMBL/GenBank/DDBJ databases">
        <title>Chlorella ohadii genome sequencing and assembly.</title>
        <authorList>
            <person name="Murik O."/>
            <person name="Treves H."/>
            <person name="Kedem I."/>
            <person name="Shotland Y."/>
            <person name="Kaplan A."/>
        </authorList>
    </citation>
    <scope>NUCLEOTIDE SEQUENCE</scope>
    <source>
        <strain evidence="1">1</strain>
    </source>
</reference>
<protein>
    <submittedName>
        <fullName evidence="1">Uncharacterized protein</fullName>
    </submittedName>
</protein>
<evidence type="ECO:0000313" key="1">
    <source>
        <dbReference type="EMBL" id="KAI7840434.1"/>
    </source>
</evidence>
<evidence type="ECO:0000313" key="2">
    <source>
        <dbReference type="Proteomes" id="UP001205105"/>
    </source>
</evidence>
<sequence length="446" mass="50399">MYRSAISMLGGAYPPYTSIAASLVNLNLQNANEALVAYQQSISYMRQYVAAAIVDYNTDLMNANVMSDYNAYRLAMQRYNATQEQAVRARNLEQALTLCHRMRSRLSDWRSGKDFGKAQPLQPHQAFNWIATIGTTCLTTEYLLWKLHPESKLTNEDLVRHELAEWQSLASAAVRDLYAGANGQLPTAATELRLSGSTSTIRQLRLAAFSESNGPRTLAVRCYPHHNFLDLWAYEVWDSIAHTKFTATYLEGGRCAGSSTIGMCPIPQPRYSYDPVPNSHQAWKYYFGVFDSFKARAANELMIKLDPYMEMVWAWQYVVTPKMGPQAHTLHMGPFGMRDSSDRAVEPKFQTQPRDRFPEFKWVDARGWAGGKKFEVGEAGRRCGGKGPMDCASFDSDRLLPKSAFEDTRVGRRIRFFNLRGTWGGEQGALVQLLPIYVAYRTPPQA</sequence>
<proteinExistence type="predicted"/>
<dbReference type="Proteomes" id="UP001205105">
    <property type="component" value="Unassembled WGS sequence"/>
</dbReference>
<organism evidence="1 2">
    <name type="scientific">Chlorella ohadii</name>
    <dbReference type="NCBI Taxonomy" id="2649997"/>
    <lineage>
        <taxon>Eukaryota</taxon>
        <taxon>Viridiplantae</taxon>
        <taxon>Chlorophyta</taxon>
        <taxon>core chlorophytes</taxon>
        <taxon>Trebouxiophyceae</taxon>
        <taxon>Chlorellales</taxon>
        <taxon>Chlorellaceae</taxon>
        <taxon>Chlorella clade</taxon>
        <taxon>Chlorella</taxon>
    </lineage>
</organism>